<protein>
    <submittedName>
        <fullName evidence="2">Class I SAM-dependent methyltransferase</fullName>
    </submittedName>
</protein>
<keyword evidence="3" id="KW-1185">Reference proteome</keyword>
<dbReference type="RefSeq" id="WP_150032501.1">
    <property type="nucleotide sequence ID" value="NZ_VWSH01000002.1"/>
</dbReference>
<dbReference type="AlphaFoldDB" id="A0A5M6CLF2"/>
<evidence type="ECO:0000313" key="2">
    <source>
        <dbReference type="EMBL" id="KAA5534822.1"/>
    </source>
</evidence>
<dbReference type="CDD" id="cd02440">
    <property type="entry name" value="AdoMet_MTases"/>
    <property type="match status" value="1"/>
</dbReference>
<name>A0A5M6CLF2_9BACT</name>
<sequence>MKKSLTNNFDIVAPVYDRLSRLVFGRAQMNAQIHPLKNIPPDSHVLIVGGGTGWILESISRQYNSGLKITYVEISGKMIKLAKTADTGDNLVEFVHAAIEGYQTELKFDAILTPFLFCNFLQGTTALVFNKLHSFLKPKGLWLIADFTVNEGKGKWWKSLLTKSMYLFFKLFGIVEGNALTNMQPVFFAHQYVLKEETFYYRGFIQSAVYIKP</sequence>
<gene>
    <name evidence="2" type="ORF">F0919_09450</name>
</gene>
<dbReference type="GO" id="GO:0008168">
    <property type="term" value="F:methyltransferase activity"/>
    <property type="evidence" value="ECO:0007669"/>
    <property type="project" value="UniProtKB-KW"/>
</dbReference>
<proteinExistence type="predicted"/>
<dbReference type="InterPro" id="IPR041698">
    <property type="entry name" value="Methyltransf_25"/>
</dbReference>
<dbReference type="InterPro" id="IPR029063">
    <property type="entry name" value="SAM-dependent_MTases_sf"/>
</dbReference>
<reference evidence="2 3" key="1">
    <citation type="submission" date="2019-09" db="EMBL/GenBank/DDBJ databases">
        <title>Genome sequence and assembly of Taibaiella sp.</title>
        <authorList>
            <person name="Chhetri G."/>
        </authorList>
    </citation>
    <scope>NUCLEOTIDE SEQUENCE [LARGE SCALE GENOMIC DNA]</scope>
    <source>
        <strain evidence="2 3">KVB11</strain>
    </source>
</reference>
<evidence type="ECO:0000313" key="3">
    <source>
        <dbReference type="Proteomes" id="UP000323632"/>
    </source>
</evidence>
<keyword evidence="2" id="KW-0808">Transferase</keyword>
<dbReference type="Pfam" id="PF13649">
    <property type="entry name" value="Methyltransf_25"/>
    <property type="match status" value="1"/>
</dbReference>
<comment type="caution">
    <text evidence="2">The sequence shown here is derived from an EMBL/GenBank/DDBJ whole genome shotgun (WGS) entry which is preliminary data.</text>
</comment>
<keyword evidence="2" id="KW-0489">Methyltransferase</keyword>
<accession>A0A5M6CLF2</accession>
<dbReference type="Gene3D" id="3.40.50.150">
    <property type="entry name" value="Vaccinia Virus protein VP39"/>
    <property type="match status" value="1"/>
</dbReference>
<feature type="domain" description="Methyltransferase" evidence="1">
    <location>
        <begin position="45"/>
        <end position="140"/>
    </location>
</feature>
<dbReference type="Proteomes" id="UP000323632">
    <property type="component" value="Unassembled WGS sequence"/>
</dbReference>
<dbReference type="GO" id="GO:0032259">
    <property type="term" value="P:methylation"/>
    <property type="evidence" value="ECO:0007669"/>
    <property type="project" value="UniProtKB-KW"/>
</dbReference>
<evidence type="ECO:0000259" key="1">
    <source>
        <dbReference type="Pfam" id="PF13649"/>
    </source>
</evidence>
<organism evidence="2 3">
    <name type="scientific">Taibaiella lutea</name>
    <dbReference type="NCBI Taxonomy" id="2608001"/>
    <lineage>
        <taxon>Bacteria</taxon>
        <taxon>Pseudomonadati</taxon>
        <taxon>Bacteroidota</taxon>
        <taxon>Chitinophagia</taxon>
        <taxon>Chitinophagales</taxon>
        <taxon>Chitinophagaceae</taxon>
        <taxon>Taibaiella</taxon>
    </lineage>
</organism>
<dbReference type="SUPFAM" id="SSF53335">
    <property type="entry name" value="S-adenosyl-L-methionine-dependent methyltransferases"/>
    <property type="match status" value="1"/>
</dbReference>
<dbReference type="EMBL" id="VWSH01000002">
    <property type="protein sequence ID" value="KAA5534822.1"/>
    <property type="molecule type" value="Genomic_DNA"/>
</dbReference>